<gene>
    <name evidence="1" type="ORF">llap_3538</name>
</gene>
<dbReference type="Proteomes" id="UP000233556">
    <property type="component" value="Unassembled WGS sequence"/>
</dbReference>
<accession>A0A2I0UJD3</accession>
<reference evidence="2" key="2">
    <citation type="submission" date="2017-12" db="EMBL/GenBank/DDBJ databases">
        <title>Genome sequence of the Bar-tailed Godwit (Limosa lapponica baueri).</title>
        <authorList>
            <person name="Lima N.C.B."/>
            <person name="Parody-Merino A.M."/>
            <person name="Battley P.F."/>
            <person name="Fidler A.E."/>
            <person name="Prosdocimi F."/>
        </authorList>
    </citation>
    <scope>NUCLEOTIDE SEQUENCE [LARGE SCALE GENOMIC DNA]</scope>
</reference>
<proteinExistence type="predicted"/>
<dbReference type="OrthoDB" id="9220997at2759"/>
<reference evidence="2" key="1">
    <citation type="submission" date="2017-11" db="EMBL/GenBank/DDBJ databases">
        <authorList>
            <person name="Lima N.C."/>
            <person name="Parody-Merino A.M."/>
            <person name="Battley P.F."/>
            <person name="Fidler A.E."/>
            <person name="Prosdocimi F."/>
        </authorList>
    </citation>
    <scope>NUCLEOTIDE SEQUENCE [LARGE SCALE GENOMIC DNA]</scope>
</reference>
<organism evidence="1 2">
    <name type="scientific">Limosa lapponica baueri</name>
    <dbReference type="NCBI Taxonomy" id="1758121"/>
    <lineage>
        <taxon>Eukaryota</taxon>
        <taxon>Metazoa</taxon>
        <taxon>Chordata</taxon>
        <taxon>Craniata</taxon>
        <taxon>Vertebrata</taxon>
        <taxon>Euteleostomi</taxon>
        <taxon>Archelosauria</taxon>
        <taxon>Archosauria</taxon>
        <taxon>Dinosauria</taxon>
        <taxon>Saurischia</taxon>
        <taxon>Theropoda</taxon>
        <taxon>Coelurosauria</taxon>
        <taxon>Aves</taxon>
        <taxon>Neognathae</taxon>
        <taxon>Neoaves</taxon>
        <taxon>Charadriiformes</taxon>
        <taxon>Scolopacidae</taxon>
        <taxon>Limosa</taxon>
    </lineage>
</organism>
<dbReference type="EMBL" id="KZ505725">
    <property type="protein sequence ID" value="PKU46157.1"/>
    <property type="molecule type" value="Genomic_DNA"/>
</dbReference>
<sequence length="125" mass="13516">MLQHLNVFLVLMGPKLDTVLNVQPHQSRVQRDDLFPSPAGHTVSAKSQNAIGLLGYLGTLLAHVQLAVNQHLQVLFYQAAFQPLYSNTVVFHGGVVTQVQDPAPGLVELHTIGLGPSVQPVQIPL</sequence>
<dbReference type="AlphaFoldDB" id="A0A2I0UJD3"/>
<keyword evidence="2" id="KW-1185">Reference proteome</keyword>
<evidence type="ECO:0000313" key="1">
    <source>
        <dbReference type="EMBL" id="PKU46157.1"/>
    </source>
</evidence>
<name>A0A2I0UJD3_LIMLA</name>
<protein>
    <submittedName>
        <fullName evidence="1">Uncharacterized protein</fullName>
    </submittedName>
</protein>
<evidence type="ECO:0000313" key="2">
    <source>
        <dbReference type="Proteomes" id="UP000233556"/>
    </source>
</evidence>